<gene>
    <name evidence="1" type="ORF">H8S34_07505</name>
</gene>
<accession>A0ABR7HT30</accession>
<reference evidence="1 2" key="1">
    <citation type="submission" date="2020-08" db="EMBL/GenBank/DDBJ databases">
        <title>Genome public.</title>
        <authorList>
            <person name="Liu C."/>
            <person name="Sun Q."/>
        </authorList>
    </citation>
    <scope>NUCLEOTIDE SEQUENCE [LARGE SCALE GENOMIC DNA]</scope>
    <source>
        <strain evidence="1 2">New-38</strain>
    </source>
</reference>
<dbReference type="EMBL" id="JACOPR010000003">
    <property type="protein sequence ID" value="MBC5730680.1"/>
    <property type="molecule type" value="Genomic_DNA"/>
</dbReference>
<dbReference type="RefSeq" id="WP_186963526.1">
    <property type="nucleotide sequence ID" value="NZ_JACOPR010000003.1"/>
</dbReference>
<name>A0ABR7HT30_9FIRM</name>
<evidence type="ECO:0000313" key="1">
    <source>
        <dbReference type="EMBL" id="MBC5730680.1"/>
    </source>
</evidence>
<dbReference type="Proteomes" id="UP000660021">
    <property type="component" value="Unassembled WGS sequence"/>
</dbReference>
<sequence>MDRMEACRALRGDTNVHYNCAQAVLLPFADQCGLDEKAAFQLGAHFGAGMRHGSTCGAVTGALMVLGMAGKGEAESRELLRRFREKNQVLDCAGLLQRAKENGEERKPHCDRMVYDAVEILQDLLEE</sequence>
<dbReference type="InterPro" id="IPR010181">
    <property type="entry name" value="CGCAxxGCC_motif"/>
</dbReference>
<evidence type="ECO:0000313" key="2">
    <source>
        <dbReference type="Proteomes" id="UP000660021"/>
    </source>
</evidence>
<protein>
    <submittedName>
        <fullName evidence="1">C_GCAxxG_C_C family protein</fullName>
    </submittedName>
</protein>
<comment type="caution">
    <text evidence="1">The sequence shown here is derived from an EMBL/GenBank/DDBJ whole genome shotgun (WGS) entry which is preliminary data.</text>
</comment>
<proteinExistence type="predicted"/>
<keyword evidence="2" id="KW-1185">Reference proteome</keyword>
<dbReference type="NCBIfam" id="TIGR01909">
    <property type="entry name" value="C_GCAxxG_C_C"/>
    <property type="match status" value="1"/>
</dbReference>
<organism evidence="1 2">
    <name type="scientific">Pseudoflavonifractor hominis</name>
    <dbReference type="NCBI Taxonomy" id="2763059"/>
    <lineage>
        <taxon>Bacteria</taxon>
        <taxon>Bacillati</taxon>
        <taxon>Bacillota</taxon>
        <taxon>Clostridia</taxon>
        <taxon>Eubacteriales</taxon>
        <taxon>Oscillospiraceae</taxon>
        <taxon>Pseudoflavonifractor</taxon>
    </lineage>
</organism>
<dbReference type="Pfam" id="PF09719">
    <property type="entry name" value="C_GCAxxG_C_C"/>
    <property type="match status" value="1"/>
</dbReference>